<keyword evidence="1" id="KW-0472">Membrane</keyword>
<evidence type="ECO:0000313" key="2">
    <source>
        <dbReference type="EMBL" id="KAK2706689.1"/>
    </source>
</evidence>
<keyword evidence="3" id="KW-1185">Reference proteome</keyword>
<dbReference type="EMBL" id="JAVRJZ010000019">
    <property type="protein sequence ID" value="KAK2706689.1"/>
    <property type="molecule type" value="Genomic_DNA"/>
</dbReference>
<reference evidence="2" key="1">
    <citation type="submission" date="2023-07" db="EMBL/GenBank/DDBJ databases">
        <title>Chromosome-level genome assembly of Artemia franciscana.</title>
        <authorList>
            <person name="Jo E."/>
        </authorList>
    </citation>
    <scope>NUCLEOTIDE SEQUENCE</scope>
    <source>
        <tissue evidence="2">Whole body</tissue>
    </source>
</reference>
<gene>
    <name evidence="2" type="ORF">QYM36_014657</name>
</gene>
<dbReference type="AlphaFoldDB" id="A0AA88HGM3"/>
<evidence type="ECO:0000256" key="1">
    <source>
        <dbReference type="SAM" id="Phobius"/>
    </source>
</evidence>
<dbReference type="Proteomes" id="UP001187531">
    <property type="component" value="Unassembled WGS sequence"/>
</dbReference>
<accession>A0AA88HGM3</accession>
<protein>
    <submittedName>
        <fullName evidence="2">Uncharacterized protein</fullName>
    </submittedName>
</protein>
<proteinExistence type="predicted"/>
<name>A0AA88HGM3_ARTSF</name>
<evidence type="ECO:0000313" key="3">
    <source>
        <dbReference type="Proteomes" id="UP001187531"/>
    </source>
</evidence>
<keyword evidence="1" id="KW-0812">Transmembrane</keyword>
<organism evidence="2 3">
    <name type="scientific">Artemia franciscana</name>
    <name type="common">Brine shrimp</name>
    <name type="synonym">Artemia sanfranciscana</name>
    <dbReference type="NCBI Taxonomy" id="6661"/>
    <lineage>
        <taxon>Eukaryota</taxon>
        <taxon>Metazoa</taxon>
        <taxon>Ecdysozoa</taxon>
        <taxon>Arthropoda</taxon>
        <taxon>Crustacea</taxon>
        <taxon>Branchiopoda</taxon>
        <taxon>Anostraca</taxon>
        <taxon>Artemiidae</taxon>
        <taxon>Artemia</taxon>
    </lineage>
</organism>
<keyword evidence="1" id="KW-1133">Transmembrane helix</keyword>
<feature type="transmembrane region" description="Helical" evidence="1">
    <location>
        <begin position="20"/>
        <end position="40"/>
    </location>
</feature>
<sequence>MGINWKNYRRRPGDESSVTWMVVLVSIAVFGLIFYVSVVYPHCHDSYETEYSYYTSSTTVINFLSNSSEVPIKSFEKQMNPFNEEKRHLQSTQENEIFEQEKKSFFIEEGTESSLYSVHITTVNAKRKKRNALSRLAAKKPPGKSKILGVINAASVPIAYRPRSGNVVVFSGNPDLRGVQFIPHLPSMKSVPTGPLTKFKEDLTPSRHYPNRHLPPKIYALIV</sequence>
<comment type="caution">
    <text evidence="2">The sequence shown here is derived from an EMBL/GenBank/DDBJ whole genome shotgun (WGS) entry which is preliminary data.</text>
</comment>